<evidence type="ECO:0000313" key="5">
    <source>
        <dbReference type="EMBL" id="MBB4923340.1"/>
    </source>
</evidence>
<evidence type="ECO:0000259" key="4">
    <source>
        <dbReference type="PROSITE" id="PS51462"/>
    </source>
</evidence>
<dbReference type="Pfam" id="PF00293">
    <property type="entry name" value="NUDIX"/>
    <property type="match status" value="1"/>
</dbReference>
<keyword evidence="3" id="KW-0460">Magnesium</keyword>
<dbReference type="InterPro" id="IPR015797">
    <property type="entry name" value="NUDIX_hydrolase-like_dom_sf"/>
</dbReference>
<keyword evidence="2" id="KW-0378">Hydrolase</keyword>
<reference evidence="5 6" key="1">
    <citation type="submission" date="2020-08" db="EMBL/GenBank/DDBJ databases">
        <title>Sequencing the genomes of 1000 actinobacteria strains.</title>
        <authorList>
            <person name="Klenk H.-P."/>
        </authorList>
    </citation>
    <scope>NUCLEOTIDE SEQUENCE [LARGE SCALE GENOMIC DNA]</scope>
    <source>
        <strain evidence="5 6">DSM 41654</strain>
    </source>
</reference>
<dbReference type="CDD" id="cd04685">
    <property type="entry name" value="NUDIX_Hydrolase"/>
    <property type="match status" value="1"/>
</dbReference>
<dbReference type="EMBL" id="JACHJV010000001">
    <property type="protein sequence ID" value="MBB4923340.1"/>
    <property type="molecule type" value="Genomic_DNA"/>
</dbReference>
<dbReference type="InterPro" id="IPR000086">
    <property type="entry name" value="NUDIX_hydrolase_dom"/>
</dbReference>
<name>A0A7W7VVB8_KITKI</name>
<keyword evidence="6" id="KW-1185">Reference proteome</keyword>
<dbReference type="PANTHER" id="PTHR43046">
    <property type="entry name" value="GDP-MANNOSE MANNOSYL HYDROLASE"/>
    <property type="match status" value="1"/>
</dbReference>
<organism evidence="5 6">
    <name type="scientific">Kitasatospora kifunensis</name>
    <name type="common">Streptomyces kifunensis</name>
    <dbReference type="NCBI Taxonomy" id="58351"/>
    <lineage>
        <taxon>Bacteria</taxon>
        <taxon>Bacillati</taxon>
        <taxon>Actinomycetota</taxon>
        <taxon>Actinomycetes</taxon>
        <taxon>Kitasatosporales</taxon>
        <taxon>Streptomycetaceae</taxon>
        <taxon>Kitasatospora</taxon>
    </lineage>
</organism>
<dbReference type="GO" id="GO:0016787">
    <property type="term" value="F:hydrolase activity"/>
    <property type="evidence" value="ECO:0007669"/>
    <property type="project" value="UniProtKB-KW"/>
</dbReference>
<feature type="domain" description="Nudix hydrolase" evidence="4">
    <location>
        <begin position="14"/>
        <end position="156"/>
    </location>
</feature>
<dbReference type="Proteomes" id="UP000540506">
    <property type="component" value="Unassembled WGS sequence"/>
</dbReference>
<proteinExistence type="predicted"/>
<dbReference type="Gene3D" id="3.90.79.10">
    <property type="entry name" value="Nucleoside Triphosphate Pyrophosphohydrolase"/>
    <property type="match status" value="1"/>
</dbReference>
<evidence type="ECO:0000313" key="6">
    <source>
        <dbReference type="Proteomes" id="UP000540506"/>
    </source>
</evidence>
<gene>
    <name evidence="5" type="ORF">FHR34_002333</name>
</gene>
<sequence>MGTVESEPVESAVRRRVAARVLLLDAADRLLLFRGFDPAEPARTWWFTPGGGLEPGEDSRAAAHRELAEETALTGIELGPVVAVDLALFSYDGERYEQHQTFHLARIRQTGPELDSSGSTSEERAQLREARWWTLAELRRTTEQVYPVRLAELLELLLEQGPPVHPVRL</sequence>
<dbReference type="RefSeq" id="WP_184935369.1">
    <property type="nucleotide sequence ID" value="NZ_JACHJV010000001.1"/>
</dbReference>
<protein>
    <submittedName>
        <fullName evidence="5">ADP-ribose pyrophosphatase YjhB (NUDIX family)</fullName>
    </submittedName>
</protein>
<evidence type="ECO:0000256" key="2">
    <source>
        <dbReference type="ARBA" id="ARBA00022801"/>
    </source>
</evidence>
<comment type="cofactor">
    <cofactor evidence="1">
        <name>Mg(2+)</name>
        <dbReference type="ChEBI" id="CHEBI:18420"/>
    </cofactor>
</comment>
<dbReference type="AlphaFoldDB" id="A0A7W7VVB8"/>
<comment type="caution">
    <text evidence="5">The sequence shown here is derived from an EMBL/GenBank/DDBJ whole genome shotgun (WGS) entry which is preliminary data.</text>
</comment>
<dbReference type="PANTHER" id="PTHR43046:SF12">
    <property type="entry name" value="GDP-MANNOSE MANNOSYL HYDROLASE"/>
    <property type="match status" value="1"/>
</dbReference>
<evidence type="ECO:0000256" key="1">
    <source>
        <dbReference type="ARBA" id="ARBA00001946"/>
    </source>
</evidence>
<evidence type="ECO:0000256" key="3">
    <source>
        <dbReference type="ARBA" id="ARBA00022842"/>
    </source>
</evidence>
<dbReference type="PROSITE" id="PS51462">
    <property type="entry name" value="NUDIX"/>
    <property type="match status" value="1"/>
</dbReference>
<dbReference type="SUPFAM" id="SSF55811">
    <property type="entry name" value="Nudix"/>
    <property type="match status" value="1"/>
</dbReference>
<accession>A0A7W7VVB8</accession>